<dbReference type="InterPro" id="IPR009061">
    <property type="entry name" value="DNA-bd_dom_put_sf"/>
</dbReference>
<keyword evidence="3" id="KW-1185">Reference proteome</keyword>
<comment type="caution">
    <text evidence="2">The sequence shown here is derived from an EMBL/GenBank/DDBJ whole genome shotgun (WGS) entry which is preliminary data.</text>
</comment>
<dbReference type="AlphaFoldDB" id="A0A841GS54"/>
<dbReference type="InterPro" id="IPR010093">
    <property type="entry name" value="SinI_DNA-bd"/>
</dbReference>
<dbReference type="RefSeq" id="WP_170039773.1">
    <property type="nucleotide sequence ID" value="NZ_JABDTL010000002.1"/>
</dbReference>
<evidence type="ECO:0000259" key="1">
    <source>
        <dbReference type="Pfam" id="PF12728"/>
    </source>
</evidence>
<proteinExistence type="predicted"/>
<dbReference type="SUPFAM" id="SSF46955">
    <property type="entry name" value="Putative DNA-binding domain"/>
    <property type="match status" value="1"/>
</dbReference>
<feature type="domain" description="Helix-turn-helix" evidence="1">
    <location>
        <begin position="17"/>
        <end position="64"/>
    </location>
</feature>
<dbReference type="GO" id="GO:0003677">
    <property type="term" value="F:DNA binding"/>
    <property type="evidence" value="ECO:0007669"/>
    <property type="project" value="InterPro"/>
</dbReference>
<sequence length="71" mass="8059">MVDERFVPPEWLGKPILRAEDLAPVLQMHVDDVYRMAKHGSIPSYKLGGRRLFRTQAIVEWLAGAQVEKAA</sequence>
<name>A0A841GS54_9BACT</name>
<evidence type="ECO:0000313" key="3">
    <source>
        <dbReference type="Proteomes" id="UP000582837"/>
    </source>
</evidence>
<dbReference type="EMBL" id="JACHIA010000003">
    <property type="protein sequence ID" value="MBB6070050.1"/>
    <property type="molecule type" value="Genomic_DNA"/>
</dbReference>
<accession>A0A841GS54</accession>
<protein>
    <submittedName>
        <fullName evidence="2">Excisionase family DNA binding protein</fullName>
    </submittedName>
</protein>
<dbReference type="InterPro" id="IPR041657">
    <property type="entry name" value="HTH_17"/>
</dbReference>
<dbReference type="Proteomes" id="UP000582837">
    <property type="component" value="Unassembled WGS sequence"/>
</dbReference>
<dbReference type="Pfam" id="PF12728">
    <property type="entry name" value="HTH_17"/>
    <property type="match status" value="1"/>
</dbReference>
<evidence type="ECO:0000313" key="2">
    <source>
        <dbReference type="EMBL" id="MBB6070050.1"/>
    </source>
</evidence>
<dbReference type="NCBIfam" id="TIGR01764">
    <property type="entry name" value="excise"/>
    <property type="match status" value="1"/>
</dbReference>
<reference evidence="2 3" key="1">
    <citation type="submission" date="2020-08" db="EMBL/GenBank/DDBJ databases">
        <title>Genomic Encyclopedia of Type Strains, Phase IV (KMG-IV): sequencing the most valuable type-strain genomes for metagenomic binning, comparative biology and taxonomic classification.</title>
        <authorList>
            <person name="Goeker M."/>
        </authorList>
    </citation>
    <scope>NUCLEOTIDE SEQUENCE [LARGE SCALE GENOMIC DNA]</scope>
    <source>
        <strain evidence="2 3">DSM 29007</strain>
    </source>
</reference>
<organism evidence="2 3">
    <name type="scientific">Longimicrobium terrae</name>
    <dbReference type="NCBI Taxonomy" id="1639882"/>
    <lineage>
        <taxon>Bacteria</taxon>
        <taxon>Pseudomonadati</taxon>
        <taxon>Gemmatimonadota</taxon>
        <taxon>Longimicrobiia</taxon>
        <taxon>Longimicrobiales</taxon>
        <taxon>Longimicrobiaceae</taxon>
        <taxon>Longimicrobium</taxon>
    </lineage>
</organism>
<gene>
    <name evidence="2" type="ORF">HNQ61_001667</name>
</gene>